<dbReference type="Proteomes" id="UP000087766">
    <property type="component" value="Chromosome 6"/>
</dbReference>
<feature type="transmembrane region" description="Helical" evidence="1">
    <location>
        <begin position="501"/>
        <end position="524"/>
    </location>
</feature>
<protein>
    <submittedName>
        <fullName evidence="4">Uncharacterized protein LOC111241876</fullName>
    </submittedName>
</protein>
<dbReference type="InterPro" id="IPR005162">
    <property type="entry name" value="Retrotrans_gag_dom"/>
</dbReference>
<evidence type="ECO:0000259" key="2">
    <source>
        <dbReference type="Pfam" id="PF03732"/>
    </source>
</evidence>
<dbReference type="PANTHER" id="PTHR33223">
    <property type="entry name" value="CCHC-TYPE DOMAIN-CONTAINING PROTEIN"/>
    <property type="match status" value="1"/>
</dbReference>
<organism evidence="3 4">
    <name type="scientific">Vigna radiata var. radiata</name>
    <name type="common">Mung bean</name>
    <name type="synonym">Phaseolus aureus</name>
    <dbReference type="NCBI Taxonomy" id="3916"/>
    <lineage>
        <taxon>Eukaryota</taxon>
        <taxon>Viridiplantae</taxon>
        <taxon>Streptophyta</taxon>
        <taxon>Embryophyta</taxon>
        <taxon>Tracheophyta</taxon>
        <taxon>Spermatophyta</taxon>
        <taxon>Magnoliopsida</taxon>
        <taxon>eudicotyledons</taxon>
        <taxon>Gunneridae</taxon>
        <taxon>Pentapetalae</taxon>
        <taxon>rosids</taxon>
        <taxon>fabids</taxon>
        <taxon>Fabales</taxon>
        <taxon>Fabaceae</taxon>
        <taxon>Papilionoideae</taxon>
        <taxon>50 kb inversion clade</taxon>
        <taxon>NPAAA clade</taxon>
        <taxon>indigoferoid/millettioid clade</taxon>
        <taxon>Phaseoleae</taxon>
        <taxon>Vigna</taxon>
    </lineage>
</organism>
<dbReference type="PANTHER" id="PTHR33223:SF3">
    <property type="match status" value="1"/>
</dbReference>
<dbReference type="RefSeq" id="XP_022638039.1">
    <property type="nucleotide sequence ID" value="XM_022782318.1"/>
</dbReference>
<sequence>MANSQDWLYKLIKRLPKYHGLAGEDPYRHLKEFQVVCLMFKPSEVPEDWVKWKAFPFSLQDAAKDWLYYKTYSAPYTSWADMQRSFLEKFFRVSTTVSKQREISSIMQLQGETLREYWDRFNQLCASCPNHQISDHLLILHFIDGLSIHDRHYVDAAVGGSLMDKTISEARCLISKLSGCHDEASESELCADFDIILVDNSLTVGADSAADLVEIGEVIFEEPIQVNSKLELPNGLGEVQNNFDNFMHVESEKPLPNSLVVIPGYSEIVDEIFVVEHIDIPDVVYDVCIELDHCFDDNIMPCTDSIDSAVVGKDILNESTQVCSNLEIPVALFEFPLQYRSFDCMCIDPIEHVDDTVELIDSKAFKAAFEIGHLHTPAECIDVMCPAFDALLFIENDSEFTVNKAAMFDDPLMHVDFEFSECSAELNEKDDAYTEGMKEVLVELAGKEELWLLQKCAWKMQNQLPALKRELMQLLQQMLEEDNFNAAMETLLFIVACRFSFFFFQLCSCICCVLLSSAFLLLLYTLS</sequence>
<keyword evidence="1" id="KW-0472">Membrane</keyword>
<name>A0A3Q0F5Z7_VIGRR</name>
<dbReference type="OrthoDB" id="2011442at2759"/>
<dbReference type="GeneID" id="111241876"/>
<keyword evidence="1" id="KW-1133">Transmembrane helix</keyword>
<reference evidence="3" key="1">
    <citation type="journal article" date="2014" name="Nat. Commun.">
        <title>Genome sequence of mungbean and insights into evolution within Vigna species.</title>
        <authorList>
            <person name="Kang Y.J."/>
            <person name="Kim S.K."/>
            <person name="Kim M.Y."/>
            <person name="Lestari P."/>
            <person name="Kim K.H."/>
            <person name="Ha B.K."/>
            <person name="Jun T.H."/>
            <person name="Hwang W.J."/>
            <person name="Lee T."/>
            <person name="Lee J."/>
            <person name="Shim S."/>
            <person name="Yoon M.Y."/>
            <person name="Jang Y.E."/>
            <person name="Han K.S."/>
            <person name="Taeprayoon P."/>
            <person name="Yoon N."/>
            <person name="Somta P."/>
            <person name="Tanya P."/>
            <person name="Kim K.S."/>
            <person name="Gwag J.G."/>
            <person name="Moon J.K."/>
            <person name="Lee Y.H."/>
            <person name="Park B.S."/>
            <person name="Bombarely A."/>
            <person name="Doyle J.J."/>
            <person name="Jackson S.A."/>
            <person name="Schafleitner R."/>
            <person name="Srinives P."/>
            <person name="Varshney R.K."/>
            <person name="Lee S.H."/>
        </authorList>
    </citation>
    <scope>NUCLEOTIDE SEQUENCE [LARGE SCALE GENOMIC DNA]</scope>
    <source>
        <strain evidence="3">cv. VC1973A</strain>
    </source>
</reference>
<dbReference type="KEGG" id="vra:111241876"/>
<evidence type="ECO:0000313" key="4">
    <source>
        <dbReference type="RefSeq" id="XP_022638039.1"/>
    </source>
</evidence>
<keyword evidence="1" id="KW-0812">Transmembrane</keyword>
<keyword evidence="3" id="KW-1185">Reference proteome</keyword>
<accession>A0A3Q0F5Z7</accession>
<dbReference type="AlphaFoldDB" id="A0A3Q0F5Z7"/>
<reference evidence="4" key="2">
    <citation type="submission" date="2025-08" db="UniProtKB">
        <authorList>
            <consortium name="RefSeq"/>
        </authorList>
    </citation>
    <scope>IDENTIFICATION</scope>
    <source>
        <tissue evidence="4">Leaf</tissue>
    </source>
</reference>
<evidence type="ECO:0000256" key="1">
    <source>
        <dbReference type="SAM" id="Phobius"/>
    </source>
</evidence>
<feature type="domain" description="Retrotransposon gag" evidence="2">
    <location>
        <begin position="53"/>
        <end position="147"/>
    </location>
</feature>
<gene>
    <name evidence="4" type="primary">LOC111241876</name>
</gene>
<evidence type="ECO:0000313" key="3">
    <source>
        <dbReference type="Proteomes" id="UP000087766"/>
    </source>
</evidence>
<dbReference type="Pfam" id="PF03732">
    <property type="entry name" value="Retrotrans_gag"/>
    <property type="match status" value="1"/>
</dbReference>
<proteinExistence type="predicted"/>